<organism evidence="1 2">
    <name type="scientific">Diphasiastrum complanatum</name>
    <name type="common">Issler's clubmoss</name>
    <name type="synonym">Lycopodium complanatum</name>
    <dbReference type="NCBI Taxonomy" id="34168"/>
    <lineage>
        <taxon>Eukaryota</taxon>
        <taxon>Viridiplantae</taxon>
        <taxon>Streptophyta</taxon>
        <taxon>Embryophyta</taxon>
        <taxon>Tracheophyta</taxon>
        <taxon>Lycopodiopsida</taxon>
        <taxon>Lycopodiales</taxon>
        <taxon>Lycopodiaceae</taxon>
        <taxon>Lycopodioideae</taxon>
        <taxon>Diphasiastrum</taxon>
    </lineage>
</organism>
<keyword evidence="2" id="KW-1185">Reference proteome</keyword>
<evidence type="ECO:0000313" key="2">
    <source>
        <dbReference type="Proteomes" id="UP001162992"/>
    </source>
</evidence>
<name>A0ACC2ATL6_DIPCM</name>
<comment type="caution">
    <text evidence="1">The sequence shown here is derived from an EMBL/GenBank/DDBJ whole genome shotgun (WGS) entry which is preliminary data.</text>
</comment>
<accession>A0ACC2ATL6</accession>
<dbReference type="Proteomes" id="UP001162992">
    <property type="component" value="Chromosome 19"/>
</dbReference>
<proteinExistence type="predicted"/>
<gene>
    <name evidence="1" type="ORF">O6H91_19G026900</name>
</gene>
<dbReference type="EMBL" id="CM055110">
    <property type="protein sequence ID" value="KAJ7520871.1"/>
    <property type="molecule type" value="Genomic_DNA"/>
</dbReference>
<reference evidence="2" key="1">
    <citation type="journal article" date="2024" name="Proc. Natl. Acad. Sci. U.S.A.">
        <title>Extraordinary preservation of gene collinearity over three hundred million years revealed in homosporous lycophytes.</title>
        <authorList>
            <person name="Li C."/>
            <person name="Wickell D."/>
            <person name="Kuo L.Y."/>
            <person name="Chen X."/>
            <person name="Nie B."/>
            <person name="Liao X."/>
            <person name="Peng D."/>
            <person name="Ji J."/>
            <person name="Jenkins J."/>
            <person name="Williams M."/>
            <person name="Shu S."/>
            <person name="Plott C."/>
            <person name="Barry K."/>
            <person name="Rajasekar S."/>
            <person name="Grimwood J."/>
            <person name="Han X."/>
            <person name="Sun S."/>
            <person name="Hou Z."/>
            <person name="He W."/>
            <person name="Dai G."/>
            <person name="Sun C."/>
            <person name="Schmutz J."/>
            <person name="Leebens-Mack J.H."/>
            <person name="Li F.W."/>
            <person name="Wang L."/>
        </authorList>
    </citation>
    <scope>NUCLEOTIDE SEQUENCE [LARGE SCALE GENOMIC DNA]</scope>
    <source>
        <strain evidence="2">cv. PW_Plant_1</strain>
    </source>
</reference>
<evidence type="ECO:0000313" key="1">
    <source>
        <dbReference type="EMBL" id="KAJ7520871.1"/>
    </source>
</evidence>
<protein>
    <submittedName>
        <fullName evidence="1">Uncharacterized protein</fullName>
    </submittedName>
</protein>
<sequence>MAKNKNGRKTAAKPKSKAGAVARQKFTHPAVRFVDFRAKSSERMTVVGAKLAEKLAHMRASMSLTTARFRHPISPVKRMAAKEAAKETKQAATERRKAKVANARTVAANKSAMVREKRAETMNRVL</sequence>